<dbReference type="RefSeq" id="WP_011899654.1">
    <property type="nucleotide sequence ID" value="NZ_JAAVJF010000003.1"/>
</dbReference>
<dbReference type="GeneID" id="5055560"/>
<comment type="caution">
    <text evidence="1">The sequence shown here is derived from an EMBL/GenBank/DDBJ whole genome shotgun (WGS) entry which is preliminary data.</text>
</comment>
<reference evidence="1 2" key="1">
    <citation type="journal article" date="2020" name="Nat. Commun.">
        <title>The structures of two archaeal type IV pili illuminate evolutionary relationships.</title>
        <authorList>
            <person name="Wang F."/>
            <person name="Baquero D.P."/>
            <person name="Su Z."/>
            <person name="Beltran L.C."/>
            <person name="Prangishvili D."/>
            <person name="Krupovic M."/>
            <person name="Egelman E.H."/>
        </authorList>
    </citation>
    <scope>NUCLEOTIDE SEQUENCE [LARGE SCALE GENOMIC DNA]</scope>
    <source>
        <strain evidence="1 2">2GA</strain>
    </source>
</reference>
<keyword evidence="2" id="KW-1185">Reference proteome</keyword>
<dbReference type="OMA" id="SRVAWIY"/>
<evidence type="ECO:0000313" key="1">
    <source>
        <dbReference type="EMBL" id="NYR15731.1"/>
    </source>
</evidence>
<evidence type="ECO:0000313" key="2">
    <source>
        <dbReference type="Proteomes" id="UP000554766"/>
    </source>
</evidence>
<accession>A0A7L4PA37</accession>
<organism evidence="1 2">
    <name type="scientific">Pyrobaculum arsenaticum</name>
    <dbReference type="NCBI Taxonomy" id="121277"/>
    <lineage>
        <taxon>Archaea</taxon>
        <taxon>Thermoproteota</taxon>
        <taxon>Thermoprotei</taxon>
        <taxon>Thermoproteales</taxon>
        <taxon>Thermoproteaceae</taxon>
        <taxon>Pyrobaculum</taxon>
    </lineage>
</organism>
<name>A0A7L4PA37_9CREN</name>
<protein>
    <submittedName>
        <fullName evidence="1">Uncharacterized protein</fullName>
    </submittedName>
</protein>
<dbReference type="Proteomes" id="UP000554766">
    <property type="component" value="Unassembled WGS sequence"/>
</dbReference>
<sequence length="172" mass="17936">MSASLTTVILFLSFAAALAILAYLIDTYAQWALENDVGSIAASVADFLASQIRDVVSSGAVPGVREVSKKLLIPTSFYSLDAASVVVVVGNDGGNLYVNATVTGLRGKGAATASRVAWIYSITSWAAHNGRGLYLVGQYVSLSQCDTAVGFNITTPGCRAQIIDASLRVVAR</sequence>
<dbReference type="AlphaFoldDB" id="A0A7L4PA37"/>
<gene>
    <name evidence="1" type="ORF">HC235_07250</name>
</gene>
<dbReference type="EMBL" id="JAAVJF010000003">
    <property type="protein sequence ID" value="NYR15731.1"/>
    <property type="molecule type" value="Genomic_DNA"/>
</dbReference>
<proteinExistence type="predicted"/>